<organism evidence="2">
    <name type="scientific">marine metagenome</name>
    <dbReference type="NCBI Taxonomy" id="408172"/>
    <lineage>
        <taxon>unclassified sequences</taxon>
        <taxon>metagenomes</taxon>
        <taxon>ecological metagenomes</taxon>
    </lineage>
</organism>
<dbReference type="Gene3D" id="3.40.50.720">
    <property type="entry name" value="NAD(P)-binding Rossmann-like Domain"/>
    <property type="match status" value="1"/>
</dbReference>
<dbReference type="InterPro" id="IPR050259">
    <property type="entry name" value="SDR"/>
</dbReference>
<evidence type="ECO:0000256" key="1">
    <source>
        <dbReference type="ARBA" id="ARBA00006484"/>
    </source>
</evidence>
<dbReference type="Pfam" id="PF00106">
    <property type="entry name" value="adh_short"/>
    <property type="match status" value="1"/>
</dbReference>
<gene>
    <name evidence="2" type="ORF">METZ01_LOCUS408378</name>
</gene>
<sequence length="188" mass="19686">MDYGLEGRVALVTGGSEGIGKATASALSGEGVRVAICARRPDVLDAAAEEIRKISLGEVLAVPTDVSSPKQITNLIQRVNEKWGGVDILVNNAGTASGKAFENISDEDWTADLDLKLFGWARIIRAVLPHMKKQHWGRIINLTALAGKTPSANSAPSSVSRAAGIALTKSLSKEVASDNILVNAVCIG</sequence>
<proteinExistence type="inferred from homology"/>
<protein>
    <recommendedName>
        <fullName evidence="3">Ketoreductase (KR) domain-containing protein</fullName>
    </recommendedName>
</protein>
<name>A0A382WA62_9ZZZZ</name>
<dbReference type="AlphaFoldDB" id="A0A382WA62"/>
<dbReference type="PRINTS" id="PR00081">
    <property type="entry name" value="GDHRDH"/>
</dbReference>
<dbReference type="InterPro" id="IPR002347">
    <property type="entry name" value="SDR_fam"/>
</dbReference>
<dbReference type="PRINTS" id="PR00080">
    <property type="entry name" value="SDRFAMILY"/>
</dbReference>
<dbReference type="EMBL" id="UINC01158144">
    <property type="protein sequence ID" value="SVD55524.1"/>
    <property type="molecule type" value="Genomic_DNA"/>
</dbReference>
<accession>A0A382WA62</accession>
<comment type="similarity">
    <text evidence="1">Belongs to the short-chain dehydrogenases/reductases (SDR) family.</text>
</comment>
<dbReference type="PANTHER" id="PTHR42879:SF6">
    <property type="entry name" value="NADPH-DEPENDENT REDUCTASE BACG"/>
    <property type="match status" value="1"/>
</dbReference>
<evidence type="ECO:0000313" key="2">
    <source>
        <dbReference type="EMBL" id="SVD55524.1"/>
    </source>
</evidence>
<dbReference type="InterPro" id="IPR036291">
    <property type="entry name" value="NAD(P)-bd_dom_sf"/>
</dbReference>
<feature type="non-terminal residue" evidence="2">
    <location>
        <position position="188"/>
    </location>
</feature>
<evidence type="ECO:0008006" key="3">
    <source>
        <dbReference type="Google" id="ProtNLM"/>
    </source>
</evidence>
<dbReference type="PANTHER" id="PTHR42879">
    <property type="entry name" value="3-OXOACYL-(ACYL-CARRIER-PROTEIN) REDUCTASE"/>
    <property type="match status" value="1"/>
</dbReference>
<dbReference type="SUPFAM" id="SSF51735">
    <property type="entry name" value="NAD(P)-binding Rossmann-fold domains"/>
    <property type="match status" value="1"/>
</dbReference>
<reference evidence="2" key="1">
    <citation type="submission" date="2018-05" db="EMBL/GenBank/DDBJ databases">
        <authorList>
            <person name="Lanie J.A."/>
            <person name="Ng W.-L."/>
            <person name="Kazmierczak K.M."/>
            <person name="Andrzejewski T.M."/>
            <person name="Davidsen T.M."/>
            <person name="Wayne K.J."/>
            <person name="Tettelin H."/>
            <person name="Glass J.I."/>
            <person name="Rusch D."/>
            <person name="Podicherti R."/>
            <person name="Tsui H.-C.T."/>
            <person name="Winkler M.E."/>
        </authorList>
    </citation>
    <scope>NUCLEOTIDE SEQUENCE</scope>
</reference>